<comment type="subcellular location">
    <subcellularLocation>
        <location evidence="1">Cell septum</location>
    </subcellularLocation>
</comment>
<dbReference type="Gene3D" id="2.30.31.20">
    <property type="entry name" value="Sporulation-specific cell division protein SsgB"/>
    <property type="match status" value="1"/>
</dbReference>
<comment type="similarity">
    <text evidence="2">Belongs to the SsgA family.</text>
</comment>
<accession>A0AA41Q4N1</accession>
<organism evidence="7 8">
    <name type="scientific">Yinghuangia soli</name>
    <dbReference type="NCBI Taxonomy" id="2908204"/>
    <lineage>
        <taxon>Bacteria</taxon>
        <taxon>Bacillati</taxon>
        <taxon>Actinomycetota</taxon>
        <taxon>Actinomycetes</taxon>
        <taxon>Kitasatosporales</taxon>
        <taxon>Streptomycetaceae</taxon>
        <taxon>Yinghuangia</taxon>
    </lineage>
</organism>
<dbReference type="GO" id="GO:0000917">
    <property type="term" value="P:division septum assembly"/>
    <property type="evidence" value="ECO:0007669"/>
    <property type="project" value="UniProtKB-KW"/>
</dbReference>
<evidence type="ECO:0000256" key="4">
    <source>
        <dbReference type="ARBA" id="ARBA00022969"/>
    </source>
</evidence>
<keyword evidence="4" id="KW-0749">Sporulation</keyword>
<evidence type="ECO:0000256" key="5">
    <source>
        <dbReference type="ARBA" id="ARBA00023210"/>
    </source>
</evidence>
<gene>
    <name evidence="7" type="ORF">LZ495_30235</name>
</gene>
<dbReference type="AlphaFoldDB" id="A0AA41Q4N1"/>
<dbReference type="Proteomes" id="UP001165378">
    <property type="component" value="Unassembled WGS sequence"/>
</dbReference>
<dbReference type="EMBL" id="JAKFHA010000024">
    <property type="protein sequence ID" value="MCF2531473.1"/>
    <property type="molecule type" value="Genomic_DNA"/>
</dbReference>
<keyword evidence="5" id="KW-0717">Septation</keyword>
<evidence type="ECO:0000313" key="8">
    <source>
        <dbReference type="Proteomes" id="UP001165378"/>
    </source>
</evidence>
<proteinExistence type="inferred from homology"/>
<reference evidence="7" key="1">
    <citation type="submission" date="2022-01" db="EMBL/GenBank/DDBJ databases">
        <title>Genome-Based Taxonomic Classification of the Phylum Actinobacteria.</title>
        <authorList>
            <person name="Gao Y."/>
        </authorList>
    </citation>
    <scope>NUCLEOTIDE SEQUENCE</scope>
    <source>
        <strain evidence="7">KLBMP 8922</strain>
    </source>
</reference>
<dbReference type="InterPro" id="IPR038658">
    <property type="entry name" value="SsgB_sf"/>
</dbReference>
<name>A0AA41Q4N1_9ACTN</name>
<comment type="caution">
    <text evidence="7">The sequence shown here is derived from an EMBL/GenBank/DDBJ whole genome shotgun (WGS) entry which is preliminary data.</text>
</comment>
<dbReference type="GO" id="GO:0030435">
    <property type="term" value="P:sporulation resulting in formation of a cellular spore"/>
    <property type="evidence" value="ECO:0007669"/>
    <property type="project" value="UniProtKB-KW"/>
</dbReference>
<keyword evidence="6" id="KW-0131">Cell cycle</keyword>
<keyword evidence="3" id="KW-0132">Cell division</keyword>
<dbReference type="GO" id="GO:0030428">
    <property type="term" value="C:cell septum"/>
    <property type="evidence" value="ECO:0007669"/>
    <property type="project" value="UniProtKB-SubCell"/>
</dbReference>
<evidence type="ECO:0000256" key="6">
    <source>
        <dbReference type="ARBA" id="ARBA00023306"/>
    </source>
</evidence>
<evidence type="ECO:0000256" key="1">
    <source>
        <dbReference type="ARBA" id="ARBA00004431"/>
    </source>
</evidence>
<protein>
    <submittedName>
        <fullName evidence="7">SsgA family sporulation/cell division regulator</fullName>
    </submittedName>
</protein>
<dbReference type="RefSeq" id="WP_235056125.1">
    <property type="nucleotide sequence ID" value="NZ_JAKFHA010000024.1"/>
</dbReference>
<keyword evidence="8" id="KW-1185">Reference proteome</keyword>
<sequence>MSAVHTIDHRIHAGIITDLPGVLPVRVSLRYATPDPYAVALVFTDHATPQAPETSWVFSRELLARGVDAPEGAGQGCVSVVPLCSRHTAVELRTADGTAVVRFPTGDVRRFLADSYRLVPAGAERADEHLDIFLAALTTLGAPPSTGRGELP</sequence>
<dbReference type="InterPro" id="IPR006776">
    <property type="entry name" value="SsgB"/>
</dbReference>
<dbReference type="Pfam" id="PF04686">
    <property type="entry name" value="SsgA"/>
    <property type="match status" value="1"/>
</dbReference>
<evidence type="ECO:0000313" key="7">
    <source>
        <dbReference type="EMBL" id="MCF2531473.1"/>
    </source>
</evidence>
<evidence type="ECO:0000256" key="3">
    <source>
        <dbReference type="ARBA" id="ARBA00022618"/>
    </source>
</evidence>
<evidence type="ECO:0000256" key="2">
    <source>
        <dbReference type="ARBA" id="ARBA00009323"/>
    </source>
</evidence>